<organism evidence="1 2">
    <name type="scientific">Brachionus calyciflorus</name>
    <dbReference type="NCBI Taxonomy" id="104777"/>
    <lineage>
        <taxon>Eukaryota</taxon>
        <taxon>Metazoa</taxon>
        <taxon>Spiralia</taxon>
        <taxon>Gnathifera</taxon>
        <taxon>Rotifera</taxon>
        <taxon>Eurotatoria</taxon>
        <taxon>Monogononta</taxon>
        <taxon>Pseudotrocha</taxon>
        <taxon>Ploima</taxon>
        <taxon>Brachionidae</taxon>
        <taxon>Brachionus</taxon>
    </lineage>
</organism>
<dbReference type="SUPFAM" id="SSF56672">
    <property type="entry name" value="DNA/RNA polymerases"/>
    <property type="match status" value="1"/>
</dbReference>
<dbReference type="AlphaFoldDB" id="A0A813PYH1"/>
<dbReference type="InterPro" id="IPR043502">
    <property type="entry name" value="DNA/RNA_pol_sf"/>
</dbReference>
<evidence type="ECO:0000313" key="2">
    <source>
        <dbReference type="Proteomes" id="UP000663879"/>
    </source>
</evidence>
<keyword evidence="2" id="KW-1185">Reference proteome</keyword>
<dbReference type="EMBL" id="CAJNOC010000397">
    <property type="protein sequence ID" value="CAF0755633.1"/>
    <property type="molecule type" value="Genomic_DNA"/>
</dbReference>
<evidence type="ECO:0000313" key="1">
    <source>
        <dbReference type="EMBL" id="CAF0755633.1"/>
    </source>
</evidence>
<dbReference type="Gene3D" id="3.10.10.10">
    <property type="entry name" value="HIV Type 1 Reverse Transcriptase, subunit A, domain 1"/>
    <property type="match status" value="1"/>
</dbReference>
<sequence length="111" mass="12941">MECIAINTDTEEDSWETLKETNTQFSTIEEAREAVTVELIKISAERVRDLEPNFNSDVAFQIEFINPSQKPLRCKCRPLPYNLKEKVQIEIEQQIEAKIIRPSRSQWCSPI</sequence>
<accession>A0A813PYH1</accession>
<name>A0A813PYH1_9BILA</name>
<dbReference type="Proteomes" id="UP000663879">
    <property type="component" value="Unassembled WGS sequence"/>
</dbReference>
<gene>
    <name evidence="1" type="ORF">OXX778_LOCUS4156</name>
</gene>
<reference evidence="1" key="1">
    <citation type="submission" date="2021-02" db="EMBL/GenBank/DDBJ databases">
        <authorList>
            <person name="Nowell W R."/>
        </authorList>
    </citation>
    <scope>NUCLEOTIDE SEQUENCE</scope>
    <source>
        <strain evidence="1">Ploen Becks lab</strain>
    </source>
</reference>
<proteinExistence type="predicted"/>
<protein>
    <submittedName>
        <fullName evidence="1">Uncharacterized protein</fullName>
    </submittedName>
</protein>
<comment type="caution">
    <text evidence="1">The sequence shown here is derived from an EMBL/GenBank/DDBJ whole genome shotgun (WGS) entry which is preliminary data.</text>
</comment>